<comment type="caution">
    <text evidence="1">The sequence shown here is derived from an EMBL/GenBank/DDBJ whole genome shotgun (WGS) entry which is preliminary data.</text>
</comment>
<dbReference type="eggNOG" id="COG4950">
    <property type="taxonomic scope" value="Bacteria"/>
</dbReference>
<proteinExistence type="predicted"/>
<organism evidence="1">
    <name type="scientific">Rhizobium leguminosarum</name>
    <dbReference type="NCBI Taxonomy" id="384"/>
    <lineage>
        <taxon>Bacteria</taxon>
        <taxon>Pseudomonadati</taxon>
        <taxon>Pseudomonadota</taxon>
        <taxon>Alphaproteobacteria</taxon>
        <taxon>Hyphomicrobiales</taxon>
        <taxon>Rhizobiaceae</taxon>
        <taxon>Rhizobium/Agrobacterium group</taxon>
        <taxon>Rhizobium</taxon>
    </lineage>
</organism>
<name>A0A179BMJ4_RHILE</name>
<evidence type="ECO:0000313" key="1">
    <source>
        <dbReference type="EMBL" id="OAP92560.1"/>
    </source>
</evidence>
<dbReference type="AlphaFoldDB" id="A0A179BMJ4"/>
<protein>
    <recommendedName>
        <fullName evidence="2">CMD domain protein</fullName>
    </recommendedName>
</protein>
<evidence type="ECO:0008006" key="2">
    <source>
        <dbReference type="Google" id="ProtNLM"/>
    </source>
</evidence>
<dbReference type="EMBL" id="LWBS01000326">
    <property type="protein sequence ID" value="OAP92560.1"/>
    <property type="molecule type" value="Genomic_DNA"/>
</dbReference>
<dbReference type="SUPFAM" id="SSF69118">
    <property type="entry name" value="AhpD-like"/>
    <property type="match status" value="1"/>
</dbReference>
<dbReference type="InterPro" id="IPR029032">
    <property type="entry name" value="AhpD-like"/>
</dbReference>
<sequence length="160" mass="17095">MTLIETLASVRPGSALAEAVGKRAEILRLSEAAHDAVLLPRDPGGLSHGLRAALAARMARHNRSPALASHYDTLVARADEPATALLAEPDTKVTDPRTAEIVRHADRLTVAPRDATRADVDALRQVGVTDADIVRLAELAAFVNYQVRVLAGLKLLGEMR</sequence>
<dbReference type="Gene3D" id="1.20.1290.10">
    <property type="entry name" value="AhpD-like"/>
    <property type="match status" value="1"/>
</dbReference>
<accession>A0A179BMJ4</accession>
<reference evidence="1" key="1">
    <citation type="submission" date="2016-04" db="EMBL/GenBank/DDBJ databases">
        <title>Fast-growing isolate from the root nodules of Vavilovia formosa.</title>
        <authorList>
            <person name="Kimeklis A."/>
            <person name="Safronova V."/>
            <person name="Belimov A."/>
            <person name="Andronov E."/>
        </authorList>
    </citation>
    <scope>NUCLEOTIDE SEQUENCE [LARGE SCALE GENOMIC DNA]</scope>
    <source>
        <strain evidence="1">Vaf-46</strain>
    </source>
</reference>
<gene>
    <name evidence="1" type="ORF">A4U53_26070</name>
</gene>